<dbReference type="AlphaFoldDB" id="A0A8B6H0W7"/>
<gene>
    <name evidence="1" type="ORF">MGAL_10B011053</name>
</gene>
<reference evidence="1" key="1">
    <citation type="submission" date="2018-11" db="EMBL/GenBank/DDBJ databases">
        <authorList>
            <person name="Alioto T."/>
            <person name="Alioto T."/>
        </authorList>
    </citation>
    <scope>NUCLEOTIDE SEQUENCE</scope>
</reference>
<organism evidence="1 2">
    <name type="scientific">Mytilus galloprovincialis</name>
    <name type="common">Mediterranean mussel</name>
    <dbReference type="NCBI Taxonomy" id="29158"/>
    <lineage>
        <taxon>Eukaryota</taxon>
        <taxon>Metazoa</taxon>
        <taxon>Spiralia</taxon>
        <taxon>Lophotrochozoa</taxon>
        <taxon>Mollusca</taxon>
        <taxon>Bivalvia</taxon>
        <taxon>Autobranchia</taxon>
        <taxon>Pteriomorphia</taxon>
        <taxon>Mytilida</taxon>
        <taxon>Mytiloidea</taxon>
        <taxon>Mytilidae</taxon>
        <taxon>Mytilinae</taxon>
        <taxon>Mytilus</taxon>
    </lineage>
</organism>
<accession>A0A8B6H0W7</accession>
<sequence>MYGGYCSHSKICRSELGGRVEKLSVNCGCGFACCKCTDTCADGSTCISEGETCNGTSDTSGCCGNRVCCTQISTTPSATPSTTTSFWRRRRLS</sequence>
<keyword evidence="2" id="KW-1185">Reference proteome</keyword>
<evidence type="ECO:0000313" key="1">
    <source>
        <dbReference type="EMBL" id="VDI71805.1"/>
    </source>
</evidence>
<name>A0A8B6H0W7_MYTGA</name>
<dbReference type="EMBL" id="UYJE01009270">
    <property type="protein sequence ID" value="VDI71805.1"/>
    <property type="molecule type" value="Genomic_DNA"/>
</dbReference>
<comment type="caution">
    <text evidence="1">The sequence shown here is derived from an EMBL/GenBank/DDBJ whole genome shotgun (WGS) entry which is preliminary data.</text>
</comment>
<evidence type="ECO:0000313" key="2">
    <source>
        <dbReference type="Proteomes" id="UP000596742"/>
    </source>
</evidence>
<dbReference type="OrthoDB" id="6194219at2759"/>
<proteinExistence type="predicted"/>
<protein>
    <submittedName>
        <fullName evidence="1">Uncharacterized protein</fullName>
    </submittedName>
</protein>
<dbReference type="Proteomes" id="UP000596742">
    <property type="component" value="Unassembled WGS sequence"/>
</dbReference>